<evidence type="ECO:0000256" key="1">
    <source>
        <dbReference type="SAM" id="MobiDB-lite"/>
    </source>
</evidence>
<feature type="region of interest" description="Disordered" evidence="1">
    <location>
        <begin position="101"/>
        <end position="217"/>
    </location>
</feature>
<dbReference type="InterPro" id="IPR014044">
    <property type="entry name" value="CAP_dom"/>
</dbReference>
<evidence type="ECO:0000313" key="5">
    <source>
        <dbReference type="Proteomes" id="UP001312865"/>
    </source>
</evidence>
<dbReference type="NCBIfam" id="TIGR02909">
    <property type="entry name" value="spore_YkwD"/>
    <property type="match status" value="1"/>
</dbReference>
<dbReference type="CDD" id="cd05379">
    <property type="entry name" value="CAP_bacterial"/>
    <property type="match status" value="1"/>
</dbReference>
<evidence type="ECO:0000313" key="4">
    <source>
        <dbReference type="EMBL" id="MEI5906753.1"/>
    </source>
</evidence>
<feature type="chain" id="PRO_5046748501" evidence="2">
    <location>
        <begin position="27"/>
        <end position="340"/>
    </location>
</feature>
<sequence length="340" mass="37151">MKMNKKFMITITTAFLLTLAPWGMKANGESSTHNKTISKSDTLMITLNEHVSAKVLFHQFIKDLDEKFGITIHFNDLSLNVEESPVPFPFSNKIFVMGKTPTQTTEKPVEAEPTQTAQKLAEEEPTQTAQKPAETEPTQVAQKPAKAEPTQVAQKPAEVEPTQVAQKPAEEEPAQTAQEPAEAEPAQTAQEPAEAEPAQTTQKKAETDPPQTTSTVSAFERQVVDLTNAERAKQGLAPLTLDTKLSSVAKEKSNDMQQNGYFDHNSPKYGSPFEMMKSFGITYYAAAENIAKGQSSPEAVVNAWMNSSGHRANILNPNLTHIGVGHVGGSNIWTQMFIGK</sequence>
<feature type="compositionally biased region" description="Polar residues" evidence="1">
    <location>
        <begin position="126"/>
        <end position="141"/>
    </location>
</feature>
<dbReference type="PANTHER" id="PTHR31157:SF1">
    <property type="entry name" value="SCP DOMAIN-CONTAINING PROTEIN"/>
    <property type="match status" value="1"/>
</dbReference>
<dbReference type="Gene3D" id="3.40.33.10">
    <property type="entry name" value="CAP"/>
    <property type="match status" value="1"/>
</dbReference>
<dbReference type="InterPro" id="IPR035940">
    <property type="entry name" value="CAP_sf"/>
</dbReference>
<protein>
    <submittedName>
        <fullName evidence="4">CAP domain-containing protein</fullName>
    </submittedName>
</protein>
<organism evidence="4 5">
    <name type="scientific">Bacillus spongiae</name>
    <dbReference type="NCBI Taxonomy" id="2683610"/>
    <lineage>
        <taxon>Bacteria</taxon>
        <taxon>Bacillati</taxon>
        <taxon>Bacillota</taxon>
        <taxon>Bacilli</taxon>
        <taxon>Bacillales</taxon>
        <taxon>Bacillaceae</taxon>
        <taxon>Bacillus</taxon>
    </lineage>
</organism>
<keyword evidence="2" id="KW-0732">Signal</keyword>
<dbReference type="InterPro" id="IPR014258">
    <property type="entry name" value="CAP_domain_YkwD-like"/>
</dbReference>
<keyword evidence="5" id="KW-1185">Reference proteome</keyword>
<feature type="compositionally biased region" description="Low complexity" evidence="1">
    <location>
        <begin position="174"/>
        <end position="202"/>
    </location>
</feature>
<comment type="caution">
    <text evidence="4">The sequence shown here is derived from an EMBL/GenBank/DDBJ whole genome shotgun (WGS) entry which is preliminary data.</text>
</comment>
<dbReference type="RefSeq" id="WP_336586185.1">
    <property type="nucleotide sequence ID" value="NZ_JBBAXC010000004.1"/>
</dbReference>
<reference evidence="4 5" key="1">
    <citation type="journal article" date="2018" name="J. Microbiol.">
        <title>Bacillus spongiae sp. nov., isolated from sponge of Jeju Island.</title>
        <authorList>
            <person name="Lee G.E."/>
            <person name="Im W.T."/>
            <person name="Park J.S."/>
        </authorList>
    </citation>
    <scope>NUCLEOTIDE SEQUENCE [LARGE SCALE GENOMIC DNA]</scope>
    <source>
        <strain evidence="4 5">135PIL107-10</strain>
    </source>
</reference>
<name>A0ABU8HBP6_9BACI</name>
<feature type="signal peptide" evidence="2">
    <location>
        <begin position="1"/>
        <end position="26"/>
    </location>
</feature>
<proteinExistence type="predicted"/>
<dbReference type="Pfam" id="PF00188">
    <property type="entry name" value="CAP"/>
    <property type="match status" value="1"/>
</dbReference>
<dbReference type="PANTHER" id="PTHR31157">
    <property type="entry name" value="SCP DOMAIN-CONTAINING PROTEIN"/>
    <property type="match status" value="1"/>
</dbReference>
<evidence type="ECO:0000259" key="3">
    <source>
        <dbReference type="Pfam" id="PF00188"/>
    </source>
</evidence>
<evidence type="ECO:0000256" key="2">
    <source>
        <dbReference type="SAM" id="SignalP"/>
    </source>
</evidence>
<dbReference type="Proteomes" id="UP001312865">
    <property type="component" value="Unassembled WGS sequence"/>
</dbReference>
<accession>A0ABU8HBP6</accession>
<dbReference type="SUPFAM" id="SSF55797">
    <property type="entry name" value="PR-1-like"/>
    <property type="match status" value="1"/>
</dbReference>
<feature type="domain" description="SCP" evidence="3">
    <location>
        <begin position="224"/>
        <end position="336"/>
    </location>
</feature>
<gene>
    <name evidence="4" type="ORF">WAK64_06740</name>
</gene>
<dbReference type="EMBL" id="JBBAXC010000004">
    <property type="protein sequence ID" value="MEI5906753.1"/>
    <property type="molecule type" value="Genomic_DNA"/>
</dbReference>